<dbReference type="Gene3D" id="3.40.50.720">
    <property type="entry name" value="NAD(P)-binding Rossmann-like Domain"/>
    <property type="match status" value="1"/>
</dbReference>
<keyword evidence="3" id="KW-1185">Reference proteome</keyword>
<sequence>MSQVLIAGATGLIGRELVRQLGAAHELTLLCRKPGEPAPNRHWLPVDFDRLENTELPAPVDLAFCCLGSTRKDAGSDTAFRRVDHDYVLAFAALARRHGCRRLIVVSSLGANPSSPALYPRTKGEMEQALLAQEWQRLAIVRPAMLLGDRQPPRASEQFFQAIYPLIKPLLRGRFRRWRAIEARQVAHAMAVLAEQQSGVETVENEQLLAL</sequence>
<feature type="domain" description="Semialdehyde dehydrogenase NAD-binding" evidence="1">
    <location>
        <begin position="3"/>
        <end position="102"/>
    </location>
</feature>
<dbReference type="PANTHER" id="PTHR14097">
    <property type="entry name" value="OXIDOREDUCTASE HTATIP2"/>
    <property type="match status" value="1"/>
</dbReference>
<evidence type="ECO:0000313" key="3">
    <source>
        <dbReference type="Proteomes" id="UP000232060"/>
    </source>
</evidence>
<reference evidence="2 3" key="1">
    <citation type="submission" date="2017-11" db="EMBL/GenBank/DDBJ databases">
        <title>Draft genome sequence of environmental isolate Aeromonas lusitania sp. nov. MDC 2473.</title>
        <authorList>
            <person name="Colston S.M."/>
            <person name="Navarro A."/>
            <person name="Martinez-Murcia A.J."/>
            <person name="Graf J."/>
        </authorList>
    </citation>
    <scope>NUCLEOTIDE SEQUENCE [LARGE SCALE GENOMIC DNA]</scope>
    <source>
        <strain evidence="2 3">MDC 2473</strain>
    </source>
</reference>
<dbReference type="GO" id="GO:0051287">
    <property type="term" value="F:NAD binding"/>
    <property type="evidence" value="ECO:0007669"/>
    <property type="project" value="InterPro"/>
</dbReference>
<dbReference type="EMBL" id="PGCP01000019">
    <property type="protein sequence ID" value="PJC92803.1"/>
    <property type="molecule type" value="Genomic_DNA"/>
</dbReference>
<gene>
    <name evidence="2" type="ORF">CUC44_13180</name>
</gene>
<name>A0A2M8H8C0_9GAMM</name>
<dbReference type="PANTHER" id="PTHR14097:SF7">
    <property type="entry name" value="OXIDOREDUCTASE HTATIP2"/>
    <property type="match status" value="1"/>
</dbReference>
<organism evidence="2 3">
    <name type="scientific">Aeromonas lusitana</name>
    <dbReference type="NCBI Taxonomy" id="931529"/>
    <lineage>
        <taxon>Bacteria</taxon>
        <taxon>Pseudomonadati</taxon>
        <taxon>Pseudomonadota</taxon>
        <taxon>Gammaproteobacteria</taxon>
        <taxon>Aeromonadales</taxon>
        <taxon>Aeromonadaceae</taxon>
        <taxon>Aeromonas</taxon>
    </lineage>
</organism>
<evidence type="ECO:0000313" key="2">
    <source>
        <dbReference type="EMBL" id="PJC92803.1"/>
    </source>
</evidence>
<accession>A0A2M8H8C0</accession>
<dbReference type="Proteomes" id="UP000232060">
    <property type="component" value="Unassembled WGS sequence"/>
</dbReference>
<dbReference type="RefSeq" id="WP_100860385.1">
    <property type="nucleotide sequence ID" value="NZ_PGCP01000019.1"/>
</dbReference>
<dbReference type="SMART" id="SM00859">
    <property type="entry name" value="Semialdhyde_dh"/>
    <property type="match status" value="1"/>
</dbReference>
<dbReference type="InterPro" id="IPR000534">
    <property type="entry name" value="Semialdehyde_DH_NAD-bd"/>
</dbReference>
<dbReference type="AlphaFoldDB" id="A0A2M8H8C0"/>
<protein>
    <submittedName>
        <fullName evidence="2">Nucleoside-diphosphate sugar epimerase</fullName>
    </submittedName>
</protein>
<dbReference type="GO" id="GO:0016620">
    <property type="term" value="F:oxidoreductase activity, acting on the aldehyde or oxo group of donors, NAD or NADP as acceptor"/>
    <property type="evidence" value="ECO:0007669"/>
    <property type="project" value="InterPro"/>
</dbReference>
<dbReference type="InterPro" id="IPR016040">
    <property type="entry name" value="NAD(P)-bd_dom"/>
</dbReference>
<dbReference type="SUPFAM" id="SSF51735">
    <property type="entry name" value="NAD(P)-binding Rossmann-fold domains"/>
    <property type="match status" value="1"/>
</dbReference>
<dbReference type="OrthoDB" id="9798632at2"/>
<comment type="caution">
    <text evidence="2">The sequence shown here is derived from an EMBL/GenBank/DDBJ whole genome shotgun (WGS) entry which is preliminary data.</text>
</comment>
<dbReference type="InterPro" id="IPR036291">
    <property type="entry name" value="NAD(P)-bd_dom_sf"/>
</dbReference>
<dbReference type="Pfam" id="PF13460">
    <property type="entry name" value="NAD_binding_10"/>
    <property type="match status" value="1"/>
</dbReference>
<proteinExistence type="predicted"/>
<evidence type="ECO:0000259" key="1">
    <source>
        <dbReference type="SMART" id="SM00859"/>
    </source>
</evidence>